<dbReference type="InterPro" id="IPR011551">
    <property type="entry name" value="NTP_PyrPHydrolase_MazG"/>
</dbReference>
<dbReference type="PANTHER" id="PTHR30522:SF0">
    <property type="entry name" value="NUCLEOSIDE TRIPHOSPHATE PYROPHOSPHOHYDROLASE"/>
    <property type="match status" value="1"/>
</dbReference>
<dbReference type="InterPro" id="IPR048015">
    <property type="entry name" value="NTP-PPase_MazG-like_N"/>
</dbReference>
<evidence type="ECO:0000259" key="5">
    <source>
        <dbReference type="Pfam" id="PF03819"/>
    </source>
</evidence>
<proteinExistence type="inferred from homology"/>
<dbReference type="NCBIfam" id="NF007113">
    <property type="entry name" value="PRK09562.1"/>
    <property type="match status" value="1"/>
</dbReference>
<evidence type="ECO:0000256" key="3">
    <source>
        <dbReference type="ARBA" id="ARBA00066372"/>
    </source>
</evidence>
<sequence length="269" mass="30337">MNSFTGVQALVTVMQRLRDPVGGCPWDLQQSMASLIPYTLEEAYEVAAAITAGEPAAIKDELGDLLFQVVFYAQLGKEQELFDLDAIAGATAEKLMRRHPHVFGEQQALSDAEIKAQWEQIKSEERAEQGQSDSVFDGIADNLPSILMAQKLQKRAATVGFDWSEMAPVIAKIREELAEVEDEIRANDNAKIAAEIGDLLFAVVNLARHAQVNPEHALRLTNHKFKQRFQWIETQLAQQQRRPEELSLDELETYWQQAKQQLNHVESKK</sequence>
<dbReference type="RefSeq" id="WP_110075181.1">
    <property type="nucleotide sequence ID" value="NZ_QGTT01000002.1"/>
</dbReference>
<comment type="catalytic activity">
    <reaction evidence="1">
        <text>ATP + H2O = AMP + diphosphate + H(+)</text>
        <dbReference type="Rhea" id="RHEA:14245"/>
        <dbReference type="ChEBI" id="CHEBI:15377"/>
        <dbReference type="ChEBI" id="CHEBI:15378"/>
        <dbReference type="ChEBI" id="CHEBI:30616"/>
        <dbReference type="ChEBI" id="CHEBI:33019"/>
        <dbReference type="ChEBI" id="CHEBI:456215"/>
        <dbReference type="EC" id="3.6.1.8"/>
    </reaction>
</comment>
<dbReference type="EC" id="3.6.1.8" evidence="3"/>
<dbReference type="GO" id="GO:0046076">
    <property type="term" value="P:dTTP catabolic process"/>
    <property type="evidence" value="ECO:0007669"/>
    <property type="project" value="TreeGrafter"/>
</dbReference>
<dbReference type="NCBIfam" id="TIGR00444">
    <property type="entry name" value="mazG"/>
    <property type="match status" value="1"/>
</dbReference>
<dbReference type="CDD" id="cd11528">
    <property type="entry name" value="NTP-PPase_MazG_Nterm"/>
    <property type="match status" value="1"/>
</dbReference>
<dbReference type="GO" id="GO:0046047">
    <property type="term" value="P:TTP catabolic process"/>
    <property type="evidence" value="ECO:0007669"/>
    <property type="project" value="TreeGrafter"/>
</dbReference>
<feature type="domain" description="NTP pyrophosphohydrolase MazG-like" evidence="5">
    <location>
        <begin position="30"/>
        <end position="103"/>
    </location>
</feature>
<dbReference type="PANTHER" id="PTHR30522">
    <property type="entry name" value="NUCLEOSIDE TRIPHOSPHATE PYROPHOSPHOHYDROLASE"/>
    <property type="match status" value="1"/>
</dbReference>
<dbReference type="Proteomes" id="UP000246964">
    <property type="component" value="Unassembled WGS sequence"/>
</dbReference>
<dbReference type="GO" id="GO:0046081">
    <property type="term" value="P:dUTP catabolic process"/>
    <property type="evidence" value="ECO:0007669"/>
    <property type="project" value="TreeGrafter"/>
</dbReference>
<name>A0A317QC26_9GAMM</name>
<dbReference type="GO" id="GO:0006950">
    <property type="term" value="P:response to stress"/>
    <property type="evidence" value="ECO:0007669"/>
    <property type="project" value="UniProtKB-ARBA"/>
</dbReference>
<keyword evidence="7" id="KW-1185">Reference proteome</keyword>
<dbReference type="SUPFAM" id="SSF101386">
    <property type="entry name" value="all-alpha NTP pyrophosphatases"/>
    <property type="match status" value="2"/>
</dbReference>
<evidence type="ECO:0000313" key="6">
    <source>
        <dbReference type="EMBL" id="PWW15245.1"/>
    </source>
</evidence>
<evidence type="ECO:0000313" key="7">
    <source>
        <dbReference type="Proteomes" id="UP000246964"/>
    </source>
</evidence>
<dbReference type="EMBL" id="QGTT01000002">
    <property type="protein sequence ID" value="PWW15245.1"/>
    <property type="molecule type" value="Genomic_DNA"/>
</dbReference>
<protein>
    <recommendedName>
        <fullName evidence="4">Nucleoside triphosphate pyrophosphohydrolase</fullName>
        <ecNumber evidence="3">3.6.1.8</ecNumber>
    </recommendedName>
</protein>
<gene>
    <name evidence="6" type="ORF">DET45_102250</name>
</gene>
<dbReference type="Gene3D" id="1.10.287.1080">
    <property type="entry name" value="MazG-like"/>
    <property type="match status" value="2"/>
</dbReference>
<accession>A0A317QC26</accession>
<dbReference type="GO" id="GO:0046061">
    <property type="term" value="P:dATP catabolic process"/>
    <property type="evidence" value="ECO:0007669"/>
    <property type="project" value="TreeGrafter"/>
</dbReference>
<feature type="domain" description="NTP pyrophosphohydrolase MazG-like" evidence="5">
    <location>
        <begin position="170"/>
        <end position="228"/>
    </location>
</feature>
<dbReference type="FunFam" id="1.10.287.1080:FF:000001">
    <property type="entry name" value="Nucleoside triphosphate pyrophosphohydrolase"/>
    <property type="match status" value="1"/>
</dbReference>
<dbReference type="OrthoDB" id="9808939at2"/>
<dbReference type="GO" id="GO:0046052">
    <property type="term" value="P:UTP catabolic process"/>
    <property type="evidence" value="ECO:0007669"/>
    <property type="project" value="TreeGrafter"/>
</dbReference>
<dbReference type="InterPro" id="IPR048011">
    <property type="entry name" value="NTP-PPase_MazG-like_C"/>
</dbReference>
<reference evidence="6 7" key="1">
    <citation type="submission" date="2018-05" db="EMBL/GenBank/DDBJ databases">
        <title>Freshwater and sediment microbial communities from various areas in North America, analyzing microbe dynamics in response to fracking.</title>
        <authorList>
            <person name="Lamendella R."/>
        </authorList>
    </citation>
    <scope>NUCLEOTIDE SEQUENCE [LARGE SCALE GENOMIC DNA]</scope>
    <source>
        <strain evidence="6 7">125B1</strain>
    </source>
</reference>
<evidence type="ECO:0000256" key="4">
    <source>
        <dbReference type="ARBA" id="ARBA00074799"/>
    </source>
</evidence>
<organism evidence="6 7">
    <name type="scientific">Pseudidiomarina maritima</name>
    <dbReference type="NCBI Taxonomy" id="519453"/>
    <lineage>
        <taxon>Bacteria</taxon>
        <taxon>Pseudomonadati</taxon>
        <taxon>Pseudomonadota</taxon>
        <taxon>Gammaproteobacteria</taxon>
        <taxon>Alteromonadales</taxon>
        <taxon>Idiomarinaceae</taxon>
        <taxon>Pseudidiomarina</taxon>
    </lineage>
</organism>
<dbReference type="CDD" id="cd11529">
    <property type="entry name" value="NTP-PPase_MazG_Cterm"/>
    <property type="match status" value="1"/>
</dbReference>
<dbReference type="Pfam" id="PF03819">
    <property type="entry name" value="MazG"/>
    <property type="match status" value="2"/>
</dbReference>
<comment type="similarity">
    <text evidence="2">Belongs to the nucleoside triphosphate pyrophosphohydrolase family.</text>
</comment>
<dbReference type="GO" id="GO:0047693">
    <property type="term" value="F:ATP diphosphatase activity"/>
    <property type="evidence" value="ECO:0007669"/>
    <property type="project" value="UniProtKB-EC"/>
</dbReference>
<dbReference type="GO" id="GO:0006203">
    <property type="term" value="P:dGTP catabolic process"/>
    <property type="evidence" value="ECO:0007669"/>
    <property type="project" value="TreeGrafter"/>
</dbReference>
<dbReference type="InterPro" id="IPR004518">
    <property type="entry name" value="MazG-like_dom"/>
</dbReference>
<evidence type="ECO:0000256" key="1">
    <source>
        <dbReference type="ARBA" id="ARBA00052141"/>
    </source>
</evidence>
<dbReference type="AlphaFoldDB" id="A0A317QC26"/>
<comment type="caution">
    <text evidence="6">The sequence shown here is derived from an EMBL/GenBank/DDBJ whole genome shotgun (WGS) entry which is preliminary data.</text>
</comment>
<evidence type="ECO:0000256" key="2">
    <source>
        <dbReference type="ARBA" id="ARBA00061115"/>
    </source>
</evidence>
<dbReference type="FunFam" id="1.10.287.1080:FF:000003">
    <property type="entry name" value="Nucleoside triphosphate pyrophosphohydrolase"/>
    <property type="match status" value="1"/>
</dbReference>